<sequence>MGAACAQASPLGPLSCGRPDSPDFPLASRVYGGPAAYRAGGDWRTWRLELRNTTGAACEDIHPVVVLAAARHGLRPERIRLEYRDPAGGDWRPVPFEATDRDEQIGVFAKRGADGPGGGLSVPANGTVTVPVRLRFAPDTAPDRITATVTTVQRRGSDGEWTGQSGGYRFAVQAADSTPASPEALPRTRPETSPDAFPEHSAPPAPAAPPELAATAQGPARALALLAAGLFTGGALLRAGARRLRR</sequence>
<feature type="transmembrane region" description="Helical" evidence="2">
    <location>
        <begin position="222"/>
        <end position="241"/>
    </location>
</feature>
<keyword evidence="2" id="KW-1133">Transmembrane helix</keyword>
<evidence type="ECO:0008006" key="5">
    <source>
        <dbReference type="Google" id="ProtNLM"/>
    </source>
</evidence>
<accession>A0A0N0XZL8</accession>
<evidence type="ECO:0000313" key="4">
    <source>
        <dbReference type="Proteomes" id="UP000037982"/>
    </source>
</evidence>
<dbReference type="PATRIC" id="fig|66876.3.peg.2115"/>
<gene>
    <name evidence="3" type="ORF">ADL29_09740</name>
</gene>
<organism evidence="3 4">
    <name type="scientific">Streptomyces chattanoogensis</name>
    <dbReference type="NCBI Taxonomy" id="66876"/>
    <lineage>
        <taxon>Bacteria</taxon>
        <taxon>Bacillati</taxon>
        <taxon>Actinomycetota</taxon>
        <taxon>Actinomycetes</taxon>
        <taxon>Kitasatosporales</taxon>
        <taxon>Streptomycetaceae</taxon>
        <taxon>Streptomyces</taxon>
    </lineage>
</organism>
<evidence type="ECO:0000256" key="1">
    <source>
        <dbReference type="SAM" id="MobiDB-lite"/>
    </source>
</evidence>
<keyword evidence="4" id="KW-1185">Reference proteome</keyword>
<dbReference type="Proteomes" id="UP000037982">
    <property type="component" value="Unassembled WGS sequence"/>
</dbReference>
<protein>
    <recommendedName>
        <fullName evidence="5">Gram-positive cocci surface proteins LPxTG domain-containing protein</fullName>
    </recommendedName>
</protein>
<evidence type="ECO:0000256" key="2">
    <source>
        <dbReference type="SAM" id="Phobius"/>
    </source>
</evidence>
<evidence type="ECO:0000313" key="3">
    <source>
        <dbReference type="EMBL" id="KPC64998.1"/>
    </source>
</evidence>
<name>A0A0N0XZL8_9ACTN</name>
<reference evidence="4" key="1">
    <citation type="submission" date="2015-07" db="EMBL/GenBank/DDBJ databases">
        <authorList>
            <person name="Ju K.-S."/>
            <person name="Doroghazi J.R."/>
            <person name="Metcalf W.W."/>
        </authorList>
    </citation>
    <scope>NUCLEOTIDE SEQUENCE [LARGE SCALE GENOMIC DNA]</scope>
    <source>
        <strain evidence="4">NRRL ISP-5002</strain>
    </source>
</reference>
<dbReference type="AlphaFoldDB" id="A0A0N0XZL8"/>
<dbReference type="EMBL" id="LGKG01000068">
    <property type="protein sequence ID" value="KPC64998.1"/>
    <property type="molecule type" value="Genomic_DNA"/>
</dbReference>
<feature type="region of interest" description="Disordered" evidence="1">
    <location>
        <begin position="176"/>
        <end position="216"/>
    </location>
</feature>
<comment type="caution">
    <text evidence="3">The sequence shown here is derived from an EMBL/GenBank/DDBJ whole genome shotgun (WGS) entry which is preliminary data.</text>
</comment>
<keyword evidence="2" id="KW-0812">Transmembrane</keyword>
<proteinExistence type="predicted"/>
<keyword evidence="2" id="KW-0472">Membrane</keyword>